<evidence type="ECO:0000256" key="7">
    <source>
        <dbReference type="ARBA" id="ARBA00042222"/>
    </source>
</evidence>
<dbReference type="InterPro" id="IPR036322">
    <property type="entry name" value="WD40_repeat_dom_sf"/>
</dbReference>
<dbReference type="Pfam" id="PF00400">
    <property type="entry name" value="WD40"/>
    <property type="match status" value="5"/>
</dbReference>
<evidence type="ECO:0000256" key="1">
    <source>
        <dbReference type="ARBA" id="ARBA00004496"/>
    </source>
</evidence>
<comment type="similarity">
    <text evidence="5">Belongs to the WD repeat MORG1 family.</text>
</comment>
<dbReference type="STRING" id="31033.ENSTRUP00000054355"/>
<reference evidence="9 10" key="1">
    <citation type="journal article" date="2011" name="Genome Biol. Evol.">
        <title>Integration of the genetic map and genome assembly of fugu facilitates insights into distinct features of genome evolution in teleosts and mammals.</title>
        <authorList>
            <person name="Kai W."/>
            <person name="Kikuchi K."/>
            <person name="Tohari S."/>
            <person name="Chew A.K."/>
            <person name="Tay A."/>
            <person name="Fujiwara A."/>
            <person name="Hosoya S."/>
            <person name="Suetake H."/>
            <person name="Naruse K."/>
            <person name="Brenner S."/>
            <person name="Suzuki Y."/>
            <person name="Venkatesh B."/>
        </authorList>
    </citation>
    <scope>NUCLEOTIDE SEQUENCE [LARGE SCALE GENOMIC DNA]</scope>
</reference>
<dbReference type="InterPro" id="IPR019775">
    <property type="entry name" value="WD40_repeat_CS"/>
</dbReference>
<organism evidence="9 10">
    <name type="scientific">Takifugu rubripes</name>
    <name type="common">Japanese pufferfish</name>
    <name type="synonym">Fugu rubripes</name>
    <dbReference type="NCBI Taxonomy" id="31033"/>
    <lineage>
        <taxon>Eukaryota</taxon>
        <taxon>Metazoa</taxon>
        <taxon>Chordata</taxon>
        <taxon>Craniata</taxon>
        <taxon>Vertebrata</taxon>
        <taxon>Euteleostomi</taxon>
        <taxon>Actinopterygii</taxon>
        <taxon>Neopterygii</taxon>
        <taxon>Teleostei</taxon>
        <taxon>Neoteleostei</taxon>
        <taxon>Acanthomorphata</taxon>
        <taxon>Eupercaria</taxon>
        <taxon>Tetraodontiformes</taxon>
        <taxon>Tetradontoidea</taxon>
        <taxon>Tetraodontidae</taxon>
        <taxon>Takifugu</taxon>
    </lineage>
</organism>
<dbReference type="InterPro" id="IPR015943">
    <property type="entry name" value="WD40/YVTN_repeat-like_dom_sf"/>
</dbReference>
<evidence type="ECO:0000313" key="10">
    <source>
        <dbReference type="Proteomes" id="UP000005226"/>
    </source>
</evidence>
<dbReference type="PROSITE" id="PS50082">
    <property type="entry name" value="WD_REPEATS_2"/>
    <property type="match status" value="2"/>
</dbReference>
<dbReference type="Proteomes" id="UP000005226">
    <property type="component" value="Chromosome 17"/>
</dbReference>
<feature type="repeat" description="WD" evidence="8">
    <location>
        <begin position="63"/>
        <end position="104"/>
    </location>
</feature>
<evidence type="ECO:0000313" key="9">
    <source>
        <dbReference type="Ensembl" id="ENSTRUP00000054355.2"/>
    </source>
</evidence>
<dbReference type="GO" id="GO:0000398">
    <property type="term" value="P:mRNA splicing, via spliceosome"/>
    <property type="evidence" value="ECO:0007669"/>
    <property type="project" value="TreeGrafter"/>
</dbReference>
<evidence type="ECO:0000256" key="2">
    <source>
        <dbReference type="ARBA" id="ARBA00022490"/>
    </source>
</evidence>
<dbReference type="GO" id="GO:0071013">
    <property type="term" value="C:catalytic step 2 spliceosome"/>
    <property type="evidence" value="ECO:0007669"/>
    <property type="project" value="TreeGrafter"/>
</dbReference>
<dbReference type="CDD" id="cd00200">
    <property type="entry name" value="WD40"/>
    <property type="match status" value="1"/>
</dbReference>
<evidence type="ECO:0000256" key="5">
    <source>
        <dbReference type="ARBA" id="ARBA00038145"/>
    </source>
</evidence>
<dbReference type="GO" id="GO:0005737">
    <property type="term" value="C:cytoplasm"/>
    <property type="evidence" value="ECO:0007669"/>
    <property type="project" value="UniProtKB-SubCell"/>
</dbReference>
<dbReference type="GeneTree" id="ENSGT00940000159016"/>
<dbReference type="InterPro" id="IPR051980">
    <property type="entry name" value="WD_repeat_MORG1"/>
</dbReference>
<evidence type="ECO:0000256" key="6">
    <source>
        <dbReference type="ARBA" id="ARBA00040453"/>
    </source>
</evidence>
<dbReference type="PROSITE" id="PS50294">
    <property type="entry name" value="WD_REPEATS_REGION"/>
    <property type="match status" value="1"/>
</dbReference>
<dbReference type="InterPro" id="IPR001680">
    <property type="entry name" value="WD40_rpt"/>
</dbReference>
<gene>
    <name evidence="9" type="primary">wdr83</name>
</gene>
<keyword evidence="3 8" id="KW-0853">WD repeat</keyword>
<sequence>MAFPEPRPQVPQLPNHLLRTIDCQQGAIRAVRFNVDGNYLLSCGSDKSLKLWSVKQGTVLKTYTGHGYEVLDADSSYDSSQVCSCSSDKTVILWDVGSGNVTRKFRGHAGVRTSYLNLLNFLFKFVRFVLFSGSIDGTVRCWDTRSRRNDPIQVLDEARDSISSLKVVQHELLTGSVDGRVRRYDLRMGQLHVDFVSSPITCVCFSRDGQCTLSSSLDSTVRLLDKSTGEMLGEYTGHKMNGYKLDCCLSSKDTHVLSCSEDGHVYCWDLVEGSLSLKVPVGKAVVQSLSFHPTETILLTAMERHVQVWGTEPDETEEAMGK</sequence>
<dbReference type="PANTHER" id="PTHR22842">
    <property type="entry name" value="WD40 REPEAT PROTEIN"/>
    <property type="match status" value="1"/>
</dbReference>
<reference evidence="9" key="3">
    <citation type="submission" date="2025-09" db="UniProtKB">
        <authorList>
            <consortium name="Ensembl"/>
        </authorList>
    </citation>
    <scope>IDENTIFICATION</scope>
</reference>
<evidence type="ECO:0000256" key="3">
    <source>
        <dbReference type="ARBA" id="ARBA00022574"/>
    </source>
</evidence>
<dbReference type="PRINTS" id="PR00320">
    <property type="entry name" value="GPROTEINBRPT"/>
</dbReference>
<keyword evidence="10" id="KW-1185">Reference proteome</keyword>
<evidence type="ECO:0000256" key="4">
    <source>
        <dbReference type="ARBA" id="ARBA00022737"/>
    </source>
</evidence>
<keyword evidence="4" id="KW-0677">Repeat</keyword>
<dbReference type="Ensembl" id="ENSTRUT00000056054.2">
    <property type="protein sequence ID" value="ENSTRUP00000054355.2"/>
    <property type="gene ID" value="ENSTRUG00000007148.3"/>
</dbReference>
<dbReference type="AlphaFoldDB" id="A0A3B5KG38"/>
<dbReference type="InParanoid" id="A0A3B5KG38"/>
<comment type="subcellular location">
    <subcellularLocation>
        <location evidence="1">Cytoplasm</location>
    </subcellularLocation>
</comment>
<dbReference type="PANTHER" id="PTHR22842:SF3">
    <property type="entry name" value="WD REPEAT DOMAIN-CONTAINING PROTEIN 83"/>
    <property type="match status" value="1"/>
</dbReference>
<dbReference type="FunCoup" id="A0A3B5KG38">
    <property type="interactions" value="749"/>
</dbReference>
<dbReference type="SUPFAM" id="SSF50978">
    <property type="entry name" value="WD40 repeat-like"/>
    <property type="match status" value="1"/>
</dbReference>
<evidence type="ECO:0000256" key="8">
    <source>
        <dbReference type="PROSITE-ProRule" id="PRU00221"/>
    </source>
</evidence>
<dbReference type="PROSITE" id="PS00678">
    <property type="entry name" value="WD_REPEATS_1"/>
    <property type="match status" value="1"/>
</dbReference>
<dbReference type="OMA" id="MCWDIRT"/>
<dbReference type="FunFam" id="2.130.10.10:FF:000273">
    <property type="entry name" value="WD repeat domain-containing protein 83"/>
    <property type="match status" value="1"/>
</dbReference>
<proteinExistence type="inferred from homology"/>
<feature type="repeat" description="WD" evidence="8">
    <location>
        <begin position="21"/>
        <end position="62"/>
    </location>
</feature>
<keyword evidence="2" id="KW-0963">Cytoplasm</keyword>
<accession>A0A3B5KG38</accession>
<reference evidence="9" key="2">
    <citation type="submission" date="2025-08" db="UniProtKB">
        <authorList>
            <consortium name="Ensembl"/>
        </authorList>
    </citation>
    <scope>IDENTIFICATION</scope>
</reference>
<dbReference type="SMART" id="SM00320">
    <property type="entry name" value="WD40"/>
    <property type="match status" value="7"/>
</dbReference>
<dbReference type="InterPro" id="IPR020472">
    <property type="entry name" value="WD40_PAC1"/>
</dbReference>
<name>A0A3B5KG38_TAKRU</name>
<dbReference type="Gene3D" id="2.130.10.10">
    <property type="entry name" value="YVTN repeat-like/Quinoprotein amine dehydrogenase"/>
    <property type="match status" value="1"/>
</dbReference>
<protein>
    <recommendedName>
        <fullName evidence="6">WD repeat domain-containing protein 83</fullName>
    </recommendedName>
    <alternativeName>
        <fullName evidence="7">Mitogen-activated protein kinase organizer 1</fullName>
    </alternativeName>
</protein>